<evidence type="ECO:0000256" key="2">
    <source>
        <dbReference type="ARBA" id="ARBA00034103"/>
    </source>
</evidence>
<dbReference type="InterPro" id="IPR039032">
    <property type="entry name" value="Rim-like"/>
</dbReference>
<dbReference type="PANTHER" id="PTHR12157">
    <property type="entry name" value="REGULATING SYNAPTIC MEMBRANE EXOCYTOSIS PROTEIN"/>
    <property type="match status" value="1"/>
</dbReference>
<feature type="compositionally biased region" description="Polar residues" evidence="3">
    <location>
        <begin position="482"/>
        <end position="510"/>
    </location>
</feature>
<dbReference type="SMART" id="SM00239">
    <property type="entry name" value="C2"/>
    <property type="match status" value="2"/>
</dbReference>
<feature type="compositionally biased region" description="Basic and acidic residues" evidence="3">
    <location>
        <begin position="448"/>
        <end position="465"/>
    </location>
</feature>
<dbReference type="Pfam" id="PF00595">
    <property type="entry name" value="PDZ"/>
    <property type="match status" value="1"/>
</dbReference>
<organism evidence="6 7">
    <name type="scientific">Trichonephila inaurata madagascariensis</name>
    <dbReference type="NCBI Taxonomy" id="2747483"/>
    <lineage>
        <taxon>Eukaryota</taxon>
        <taxon>Metazoa</taxon>
        <taxon>Ecdysozoa</taxon>
        <taxon>Arthropoda</taxon>
        <taxon>Chelicerata</taxon>
        <taxon>Arachnida</taxon>
        <taxon>Araneae</taxon>
        <taxon>Araneomorphae</taxon>
        <taxon>Entelegynae</taxon>
        <taxon>Araneoidea</taxon>
        <taxon>Nephilidae</taxon>
        <taxon>Trichonephila</taxon>
        <taxon>Trichonephila inaurata</taxon>
    </lineage>
</organism>
<feature type="region of interest" description="Disordered" evidence="3">
    <location>
        <begin position="311"/>
        <end position="563"/>
    </location>
</feature>
<comment type="caution">
    <text evidence="6">The sequence shown here is derived from an EMBL/GenBank/DDBJ whole genome shotgun (WGS) entry which is preliminary data.</text>
</comment>
<name>A0A8X6MD85_9ARAC</name>
<dbReference type="Gene3D" id="2.30.42.10">
    <property type="match status" value="1"/>
</dbReference>
<evidence type="ECO:0000256" key="1">
    <source>
        <dbReference type="ARBA" id="ARBA00023018"/>
    </source>
</evidence>
<sequence>MMLKLPYKEGVDPPNAAAMVGLRIIGGRLLDAGHVGAVVEKVVRGSTADTVGQIRPGDEILEWNGRNLLNKSFEEVYQILSETRHEPQVQITVGRPIRDARGDRDQPIRRHTHIGAPSTMADREWPATLDTRKQMSLQEDRRPSVMITSPTSPDKMSIGSQSSIRGRIQVRLWYDVRSLQLVVTVVRATLNPFTPGKIINPYIKMFLLPDRSEKSKRRTKTIANTCEPKWNQTFVYSPLRRSDLQTRTLEITCWDYDRLENNTFVGEVLIDLSSARINNENEWYRMSSREESLADQLRRSNMFLEADLSGSATSVDHLSPPSSVSVSRLSDSDISELDYDENIPVSRRDPRFPHGDAASVSSIGSSPTLVGEETMSSGERRSRRDLWPDDRRRSSTVNPRDMYSYERVERREPISGLDYPPRISNRVRSRSVVPDDGSLTRSRSPTRKMVEASVHRSDSPPEAREFTSPTPAYGPVHPTRPTRGSLNRSSSDGAANEKINNGSLSDTALTGSAEKVSRPGQQGATGGKITQFGGLSAKRSNSASQLSVAGHKKRMGFRRKKSSTINVHRSEEVAPLECRHLVKQASSVSSDGEGSLSGDSSVWLPSIRLVPEGEFSNFVEGLGSGQLVGRQVLASPSLGDIQLSLADRKGNLEVEVIRARGLQPKPGKVVPAPYVKVYLVKGRKCIAKRKTATARKTLDPLYQQQLAFNEDYRNCILQVTVWGDYGRMEKKVFMGVAQIMLDELDLSNFVISWYKLFHHSSLVNLPASVPQNSMMSVDSFG</sequence>
<dbReference type="InterPro" id="IPR035892">
    <property type="entry name" value="C2_domain_sf"/>
</dbReference>
<feature type="domain" description="PDZ" evidence="5">
    <location>
        <begin position="2"/>
        <end position="95"/>
    </location>
</feature>
<dbReference type="PROSITE" id="PS50106">
    <property type="entry name" value="PDZ"/>
    <property type="match status" value="1"/>
</dbReference>
<dbReference type="CDD" id="cd04028">
    <property type="entry name" value="C2B_RIM1alpha"/>
    <property type="match status" value="1"/>
</dbReference>
<dbReference type="GO" id="GO:0042391">
    <property type="term" value="P:regulation of membrane potential"/>
    <property type="evidence" value="ECO:0007669"/>
    <property type="project" value="TreeGrafter"/>
</dbReference>
<comment type="subcellular location">
    <subcellularLocation>
        <location evidence="2">Synapse</location>
    </subcellularLocation>
</comment>
<protein>
    <submittedName>
        <fullName evidence="6">Regulating synaptic membrane exocytosis protein 2</fullName>
    </submittedName>
</protein>
<dbReference type="CDD" id="cd04031">
    <property type="entry name" value="C2A_RIM1alpha"/>
    <property type="match status" value="1"/>
</dbReference>
<dbReference type="AlphaFoldDB" id="A0A8X6MD85"/>
<reference evidence="6" key="1">
    <citation type="submission" date="2020-08" db="EMBL/GenBank/DDBJ databases">
        <title>Multicomponent nature underlies the extraordinary mechanical properties of spider dragline silk.</title>
        <authorList>
            <person name="Kono N."/>
            <person name="Nakamura H."/>
            <person name="Mori M."/>
            <person name="Yoshida Y."/>
            <person name="Ohtoshi R."/>
            <person name="Malay A.D."/>
            <person name="Moran D.A.P."/>
            <person name="Tomita M."/>
            <person name="Numata K."/>
            <person name="Arakawa K."/>
        </authorList>
    </citation>
    <scope>NUCLEOTIDE SEQUENCE</scope>
</reference>
<evidence type="ECO:0000313" key="7">
    <source>
        <dbReference type="Proteomes" id="UP000886998"/>
    </source>
</evidence>
<feature type="compositionally biased region" description="Basic and acidic residues" evidence="3">
    <location>
        <begin position="403"/>
        <end position="413"/>
    </location>
</feature>
<dbReference type="GO" id="GO:0048791">
    <property type="term" value="P:calcium ion-regulated exocytosis of neurotransmitter"/>
    <property type="evidence" value="ECO:0007669"/>
    <property type="project" value="TreeGrafter"/>
</dbReference>
<feature type="compositionally biased region" description="Polar residues" evidence="3">
    <location>
        <begin position="538"/>
        <end position="547"/>
    </location>
</feature>
<dbReference type="Proteomes" id="UP000886998">
    <property type="component" value="Unassembled WGS sequence"/>
</dbReference>
<dbReference type="GO" id="GO:0050806">
    <property type="term" value="P:positive regulation of synaptic transmission"/>
    <property type="evidence" value="ECO:0007669"/>
    <property type="project" value="TreeGrafter"/>
</dbReference>
<dbReference type="PANTHER" id="PTHR12157:SF21">
    <property type="entry name" value="RAB3 INTERACTING MOLECULE, ISOFORM F"/>
    <property type="match status" value="1"/>
</dbReference>
<dbReference type="GO" id="GO:0042734">
    <property type="term" value="C:presynaptic membrane"/>
    <property type="evidence" value="ECO:0007669"/>
    <property type="project" value="TreeGrafter"/>
</dbReference>
<feature type="compositionally biased region" description="Low complexity" evidence="3">
    <location>
        <begin position="314"/>
        <end position="329"/>
    </location>
</feature>
<feature type="domain" description="C2" evidence="4">
    <location>
        <begin position="164"/>
        <end position="284"/>
    </location>
</feature>
<dbReference type="InterPro" id="IPR000008">
    <property type="entry name" value="C2_dom"/>
</dbReference>
<feature type="domain" description="C2" evidence="4">
    <location>
        <begin position="637"/>
        <end position="754"/>
    </location>
</feature>
<dbReference type="InterPro" id="IPR001478">
    <property type="entry name" value="PDZ"/>
</dbReference>
<dbReference type="EMBL" id="BMAV01025481">
    <property type="protein sequence ID" value="GFS41809.1"/>
    <property type="molecule type" value="Genomic_DNA"/>
</dbReference>
<feature type="compositionally biased region" description="Low complexity" evidence="3">
    <location>
        <begin position="420"/>
        <end position="434"/>
    </location>
</feature>
<dbReference type="GO" id="GO:0048167">
    <property type="term" value="P:regulation of synaptic plasticity"/>
    <property type="evidence" value="ECO:0007669"/>
    <property type="project" value="TreeGrafter"/>
</dbReference>
<evidence type="ECO:0000259" key="4">
    <source>
        <dbReference type="PROSITE" id="PS50004"/>
    </source>
</evidence>
<dbReference type="PROSITE" id="PS50004">
    <property type="entry name" value="C2"/>
    <property type="match status" value="2"/>
</dbReference>
<dbReference type="GO" id="GO:0044325">
    <property type="term" value="F:transmembrane transporter binding"/>
    <property type="evidence" value="ECO:0007669"/>
    <property type="project" value="TreeGrafter"/>
</dbReference>
<evidence type="ECO:0000259" key="5">
    <source>
        <dbReference type="PROSITE" id="PS50106"/>
    </source>
</evidence>
<dbReference type="Gene3D" id="2.60.40.150">
    <property type="entry name" value="C2 domain"/>
    <property type="match status" value="2"/>
</dbReference>
<keyword evidence="7" id="KW-1185">Reference proteome</keyword>
<dbReference type="SMART" id="SM00228">
    <property type="entry name" value="PDZ"/>
    <property type="match status" value="1"/>
</dbReference>
<evidence type="ECO:0000256" key="3">
    <source>
        <dbReference type="SAM" id="MobiDB-lite"/>
    </source>
</evidence>
<gene>
    <name evidence="6" type="primary">RIMS2</name>
    <name evidence="6" type="ORF">TNIN_192231</name>
</gene>
<feature type="compositionally biased region" description="Basic and acidic residues" evidence="3">
    <location>
        <begin position="378"/>
        <end position="393"/>
    </location>
</feature>
<dbReference type="FunFam" id="2.60.40.150:FF:000003">
    <property type="entry name" value="Regulating synaptic membrane exocytosis protein 2"/>
    <property type="match status" value="1"/>
</dbReference>
<dbReference type="Pfam" id="PF00168">
    <property type="entry name" value="C2"/>
    <property type="match status" value="2"/>
</dbReference>
<dbReference type="GO" id="GO:0031267">
    <property type="term" value="F:small GTPase binding"/>
    <property type="evidence" value="ECO:0007669"/>
    <property type="project" value="InterPro"/>
</dbReference>
<dbReference type="SUPFAM" id="SSF50156">
    <property type="entry name" value="PDZ domain-like"/>
    <property type="match status" value="1"/>
</dbReference>
<feature type="region of interest" description="Disordered" evidence="3">
    <location>
        <begin position="136"/>
        <end position="160"/>
    </location>
</feature>
<dbReference type="GO" id="GO:0048788">
    <property type="term" value="C:cytoskeleton of presynaptic active zone"/>
    <property type="evidence" value="ECO:0007669"/>
    <property type="project" value="TreeGrafter"/>
</dbReference>
<dbReference type="SUPFAM" id="SSF49562">
    <property type="entry name" value="C2 domain (Calcium/lipid-binding domain, CaLB)"/>
    <property type="match status" value="2"/>
</dbReference>
<keyword evidence="1" id="KW-0770">Synapse</keyword>
<proteinExistence type="predicted"/>
<feature type="compositionally biased region" description="Polar residues" evidence="3">
    <location>
        <begin position="359"/>
        <end position="368"/>
    </location>
</feature>
<dbReference type="InterPro" id="IPR036034">
    <property type="entry name" value="PDZ_sf"/>
</dbReference>
<dbReference type="OrthoDB" id="420032at2759"/>
<evidence type="ECO:0000313" key="6">
    <source>
        <dbReference type="EMBL" id="GFS41809.1"/>
    </source>
</evidence>
<accession>A0A8X6MD85</accession>
<dbReference type="FunFam" id="2.60.40.150:FF:000001">
    <property type="entry name" value="Regulating synaptic membrane exocytosis 3, isoform CRA_a"/>
    <property type="match status" value="1"/>
</dbReference>
<feature type="compositionally biased region" description="Basic residues" evidence="3">
    <location>
        <begin position="550"/>
        <end position="562"/>
    </location>
</feature>